<dbReference type="PANTHER" id="PTHR43668:SF6">
    <property type="entry name" value="AMIDOHYDROLASE"/>
    <property type="match status" value="1"/>
</dbReference>
<keyword evidence="3" id="KW-1185">Reference proteome</keyword>
<dbReference type="SUPFAM" id="SSF51338">
    <property type="entry name" value="Composite domain of metallo-dependent hydrolases"/>
    <property type="match status" value="1"/>
</dbReference>
<dbReference type="Proteomes" id="UP001232493">
    <property type="component" value="Chromosome"/>
</dbReference>
<dbReference type="CDD" id="cd01309">
    <property type="entry name" value="Met_dep_hydrolase_C"/>
    <property type="match status" value="1"/>
</dbReference>
<dbReference type="SUPFAM" id="SSF51556">
    <property type="entry name" value="Metallo-dependent hydrolases"/>
    <property type="match status" value="1"/>
</dbReference>
<sequence length="378" mass="42294">MKILFKNANIYPITSDPFKGDLLIENGKIKKLAKNIRAKADEVIDVEGKYIFPGFVDAHSHIGVFEEGVGEGYYQDGNEMTDPNTAQVRVIDAFYPEDAAIKRALEGGVTTVMVVPGSANPIGGQGAILKFKSKIVDEMIIKEPAGLKMAMGENPKRVYGSQKKLPSTRLGSVAVIREYFLKVQNYMKKKEKGDFYEFDLKMEIGEKVLKREIPARIHAHRADDIITAIRLSEEFGFDLVIEHATEAYKIADYIKEKDIPLVLGPLFGFRTKLELKDMSFEALRIINEKGILAGLMCDHPVLHLEHANVQAALGMRYGAKEEDLIKMLTINPAKILKIDDRVGSLEPGKDADIAIWNYHPFDIRAKAESVYIEGKKVL</sequence>
<name>A0ABY8PQ11_9BACT</name>
<dbReference type="Gene3D" id="3.20.20.140">
    <property type="entry name" value="Metal-dependent hydrolases"/>
    <property type="match status" value="1"/>
</dbReference>
<dbReference type="EMBL" id="CP069362">
    <property type="protein sequence ID" value="WGS64711.1"/>
    <property type="molecule type" value="Genomic_DNA"/>
</dbReference>
<proteinExistence type="predicted"/>
<dbReference type="Pfam" id="PF01979">
    <property type="entry name" value="Amidohydro_1"/>
    <property type="match status" value="1"/>
</dbReference>
<dbReference type="InterPro" id="IPR006680">
    <property type="entry name" value="Amidohydro-rel"/>
</dbReference>
<evidence type="ECO:0000259" key="1">
    <source>
        <dbReference type="Pfam" id="PF01979"/>
    </source>
</evidence>
<dbReference type="InterPro" id="IPR032466">
    <property type="entry name" value="Metal_Hydrolase"/>
</dbReference>
<organism evidence="2 3">
    <name type="scientific">Marinitoga aeolica</name>
    <dbReference type="NCBI Taxonomy" id="2809031"/>
    <lineage>
        <taxon>Bacteria</taxon>
        <taxon>Thermotogati</taxon>
        <taxon>Thermotogota</taxon>
        <taxon>Thermotogae</taxon>
        <taxon>Petrotogales</taxon>
        <taxon>Petrotogaceae</taxon>
        <taxon>Marinitoga</taxon>
    </lineage>
</organism>
<evidence type="ECO:0000313" key="2">
    <source>
        <dbReference type="EMBL" id="WGS64711.1"/>
    </source>
</evidence>
<dbReference type="InterPro" id="IPR011059">
    <property type="entry name" value="Metal-dep_hydrolase_composite"/>
</dbReference>
<dbReference type="RefSeq" id="WP_280998561.1">
    <property type="nucleotide sequence ID" value="NZ_CP069362.1"/>
</dbReference>
<dbReference type="InterPro" id="IPR050138">
    <property type="entry name" value="DHOase/Allantoinase_Hydrolase"/>
</dbReference>
<gene>
    <name evidence="2" type="ORF">JRV97_10170</name>
</gene>
<evidence type="ECO:0000313" key="3">
    <source>
        <dbReference type="Proteomes" id="UP001232493"/>
    </source>
</evidence>
<protein>
    <submittedName>
        <fullName evidence="2">Amidohydrolase</fullName>
    </submittedName>
</protein>
<dbReference type="PANTHER" id="PTHR43668">
    <property type="entry name" value="ALLANTOINASE"/>
    <property type="match status" value="1"/>
</dbReference>
<feature type="domain" description="Amidohydrolase-related" evidence="1">
    <location>
        <begin position="50"/>
        <end position="366"/>
    </location>
</feature>
<reference evidence="2 3" key="1">
    <citation type="submission" date="2021-02" db="EMBL/GenBank/DDBJ databases">
        <title>Characterization of Marinitoga sp. nov. str. BP5-C20A.</title>
        <authorList>
            <person name="Erauso G."/>
            <person name="Postec A."/>
        </authorList>
    </citation>
    <scope>NUCLEOTIDE SEQUENCE [LARGE SCALE GENOMIC DNA]</scope>
    <source>
        <strain evidence="2 3">BP5-C20A</strain>
    </source>
</reference>
<accession>A0ABY8PQ11</accession>